<dbReference type="Pfam" id="PF07009">
    <property type="entry name" value="NusG_II"/>
    <property type="match status" value="1"/>
</dbReference>
<sequence>MKKIFQMKEPSQKEAGAQDGKALHIRKNDWLLIAVLLVAVAGIYVAIQYYQKVSTQNAVAVVTVDGVEYGRYPLSEDHTETIRFENGSYNRFAIQDGYVSMPEASCPDQICVHHSRISRNKETIVCLPDKVVITIENGEDSGIDILQH</sequence>
<evidence type="ECO:0000313" key="3">
    <source>
        <dbReference type="Proteomes" id="UP000095453"/>
    </source>
</evidence>
<dbReference type="EMBL" id="CYXX01000017">
    <property type="protein sequence ID" value="CUN17328.1"/>
    <property type="molecule type" value="Genomic_DNA"/>
</dbReference>
<name>A0A173UUN6_9FIRM</name>
<reference evidence="2 3" key="1">
    <citation type="submission" date="2015-09" db="EMBL/GenBank/DDBJ databases">
        <authorList>
            <consortium name="Pathogen Informatics"/>
        </authorList>
    </citation>
    <scope>NUCLEOTIDE SEQUENCE [LARGE SCALE GENOMIC DNA]</scope>
    <source>
        <strain evidence="2 3">2789STDY5608887</strain>
    </source>
</reference>
<feature type="transmembrane region" description="Helical" evidence="1">
    <location>
        <begin position="30"/>
        <end position="50"/>
    </location>
</feature>
<organism evidence="2 3">
    <name type="scientific">Roseburia inulinivorans</name>
    <dbReference type="NCBI Taxonomy" id="360807"/>
    <lineage>
        <taxon>Bacteria</taxon>
        <taxon>Bacillati</taxon>
        <taxon>Bacillota</taxon>
        <taxon>Clostridia</taxon>
        <taxon>Lachnospirales</taxon>
        <taxon>Lachnospiraceae</taxon>
        <taxon>Roseburia</taxon>
    </lineage>
</organism>
<keyword evidence="1" id="KW-0472">Membrane</keyword>
<dbReference type="Proteomes" id="UP000095453">
    <property type="component" value="Unassembled WGS sequence"/>
</dbReference>
<dbReference type="CDD" id="cd09911">
    <property type="entry name" value="Lin0431_like"/>
    <property type="match status" value="1"/>
</dbReference>
<protein>
    <submittedName>
        <fullName evidence="2">Uncharacterized protein conserved in bacteria</fullName>
    </submittedName>
</protein>
<accession>A0A173UUN6</accession>
<gene>
    <name evidence="2" type="ORF">ERS852444_02216</name>
</gene>
<dbReference type="AlphaFoldDB" id="A0A173UUN6"/>
<proteinExistence type="predicted"/>
<dbReference type="InterPro" id="IPR038690">
    <property type="entry name" value="NusG_2_sf"/>
</dbReference>
<keyword evidence="1" id="KW-0812">Transmembrane</keyword>
<evidence type="ECO:0000313" key="2">
    <source>
        <dbReference type="EMBL" id="CUN17328.1"/>
    </source>
</evidence>
<dbReference type="Gene3D" id="2.60.320.10">
    <property type="entry name" value="N-utilization substance G protein NusG, insert domain"/>
    <property type="match status" value="1"/>
</dbReference>
<evidence type="ECO:0000256" key="1">
    <source>
        <dbReference type="SAM" id="Phobius"/>
    </source>
</evidence>
<dbReference type="RefSeq" id="WP_055170011.1">
    <property type="nucleotide sequence ID" value="NZ_CYXX01000017.1"/>
</dbReference>
<keyword evidence="1" id="KW-1133">Transmembrane helix</keyword>